<sequence>MSFSAISSAENTGSERTRLEKLTEAYNRLGSMTEIHIKSGFEGIPPITHILQESIKVIQKLEEQRNALASSIHAEYERELQKIREELARCKDILKLKEKEFFLLRGDSTEKSFPKKRKIDINNGEHYVPEVIEDEQTDRTPPVAKPRASKSKKKKTAKDVRKSPRLGQFILHCLLFI</sequence>
<evidence type="ECO:0000256" key="1">
    <source>
        <dbReference type="SAM" id="Coils"/>
    </source>
</evidence>
<evidence type="ECO:0000313" key="4">
    <source>
        <dbReference type="Proteomes" id="UP001158576"/>
    </source>
</evidence>
<dbReference type="InterPro" id="IPR036638">
    <property type="entry name" value="HLH_DNA-bd_sf"/>
</dbReference>
<proteinExistence type="predicted"/>
<name>A0ABN7SY21_OIKDI</name>
<dbReference type="EMBL" id="OU015566">
    <property type="protein sequence ID" value="CAG5107678.1"/>
    <property type="molecule type" value="Genomic_DNA"/>
</dbReference>
<organism evidence="3 4">
    <name type="scientific">Oikopleura dioica</name>
    <name type="common">Tunicate</name>
    <dbReference type="NCBI Taxonomy" id="34765"/>
    <lineage>
        <taxon>Eukaryota</taxon>
        <taxon>Metazoa</taxon>
        <taxon>Chordata</taxon>
        <taxon>Tunicata</taxon>
        <taxon>Appendicularia</taxon>
        <taxon>Copelata</taxon>
        <taxon>Oikopleuridae</taxon>
        <taxon>Oikopleura</taxon>
    </lineage>
</organism>
<evidence type="ECO:0000313" key="3">
    <source>
        <dbReference type="EMBL" id="CAG5107678.1"/>
    </source>
</evidence>
<feature type="coiled-coil region" evidence="1">
    <location>
        <begin position="51"/>
        <end position="100"/>
    </location>
</feature>
<keyword evidence="1" id="KW-0175">Coiled coil</keyword>
<dbReference type="Gene3D" id="4.10.280.10">
    <property type="entry name" value="Helix-loop-helix DNA-binding domain"/>
    <property type="match status" value="1"/>
</dbReference>
<evidence type="ECO:0000256" key="2">
    <source>
        <dbReference type="SAM" id="MobiDB-lite"/>
    </source>
</evidence>
<gene>
    <name evidence="3" type="ORF">OKIOD_LOCUS12204</name>
</gene>
<keyword evidence="4" id="KW-1185">Reference proteome</keyword>
<protein>
    <submittedName>
        <fullName evidence="3">Oidioi.mRNA.OKI2018_I69.chr1.g3439.t1.cds</fullName>
    </submittedName>
</protein>
<dbReference type="Proteomes" id="UP001158576">
    <property type="component" value="Chromosome 1"/>
</dbReference>
<reference evidence="3 4" key="1">
    <citation type="submission" date="2021-04" db="EMBL/GenBank/DDBJ databases">
        <authorList>
            <person name="Bliznina A."/>
        </authorList>
    </citation>
    <scope>NUCLEOTIDE SEQUENCE [LARGE SCALE GENOMIC DNA]</scope>
</reference>
<accession>A0ABN7SY21</accession>
<feature type="compositionally biased region" description="Basic residues" evidence="2">
    <location>
        <begin position="147"/>
        <end position="156"/>
    </location>
</feature>
<feature type="region of interest" description="Disordered" evidence="2">
    <location>
        <begin position="130"/>
        <end position="161"/>
    </location>
</feature>